<dbReference type="InterPro" id="IPR036179">
    <property type="entry name" value="Ig-like_dom_sf"/>
</dbReference>
<keyword evidence="9" id="KW-1133">Transmembrane helix</keyword>
<evidence type="ECO:0000313" key="12">
    <source>
        <dbReference type="Proteomes" id="UP000639338"/>
    </source>
</evidence>
<dbReference type="Proteomes" id="UP000639338">
    <property type="component" value="Unassembled WGS sequence"/>
</dbReference>
<dbReference type="InterPro" id="IPR032062">
    <property type="entry name" value="DUF4803"/>
</dbReference>
<evidence type="ECO:0000256" key="3">
    <source>
        <dbReference type="ARBA" id="ARBA00022729"/>
    </source>
</evidence>
<comment type="caution">
    <text evidence="11">The sequence shown here is derived from an EMBL/GenBank/DDBJ whole genome shotgun (WGS) entry which is preliminary data.</text>
</comment>
<keyword evidence="3" id="KW-0732">Signal</keyword>
<evidence type="ECO:0000256" key="2">
    <source>
        <dbReference type="ARBA" id="ARBA00022475"/>
    </source>
</evidence>
<dbReference type="PROSITE" id="PS50835">
    <property type="entry name" value="IG_LIKE"/>
    <property type="match status" value="3"/>
</dbReference>
<keyword evidence="12" id="KW-1185">Reference proteome</keyword>
<feature type="domain" description="Ig-like" evidence="10">
    <location>
        <begin position="801"/>
        <end position="891"/>
    </location>
</feature>
<dbReference type="InterPro" id="IPR007110">
    <property type="entry name" value="Ig-like_dom"/>
</dbReference>
<dbReference type="InterPro" id="IPR003598">
    <property type="entry name" value="Ig_sub2"/>
</dbReference>
<proteinExistence type="predicted"/>
<comment type="subcellular location">
    <subcellularLocation>
        <location evidence="1">Cell membrane</location>
    </subcellularLocation>
</comment>
<dbReference type="InterPro" id="IPR013783">
    <property type="entry name" value="Ig-like_fold"/>
</dbReference>
<dbReference type="InterPro" id="IPR013106">
    <property type="entry name" value="Ig_V-set"/>
</dbReference>
<evidence type="ECO:0000256" key="1">
    <source>
        <dbReference type="ARBA" id="ARBA00004236"/>
    </source>
</evidence>
<dbReference type="GO" id="GO:0043005">
    <property type="term" value="C:neuron projection"/>
    <property type="evidence" value="ECO:0007669"/>
    <property type="project" value="TreeGrafter"/>
</dbReference>
<dbReference type="AlphaFoldDB" id="A0A834XKM2"/>
<dbReference type="SUPFAM" id="SSF48726">
    <property type="entry name" value="Immunoglobulin"/>
    <property type="match status" value="3"/>
</dbReference>
<evidence type="ECO:0000256" key="5">
    <source>
        <dbReference type="ARBA" id="ARBA00023136"/>
    </source>
</evidence>
<gene>
    <name evidence="11" type="ORF">HCN44_003634</name>
</gene>
<dbReference type="Pfam" id="PF07679">
    <property type="entry name" value="I-set"/>
    <property type="match status" value="1"/>
</dbReference>
<evidence type="ECO:0000256" key="4">
    <source>
        <dbReference type="ARBA" id="ARBA00022737"/>
    </source>
</evidence>
<dbReference type="Gene3D" id="2.60.40.10">
    <property type="entry name" value="Immunoglobulins"/>
    <property type="match status" value="3"/>
</dbReference>
<dbReference type="CDD" id="cd00096">
    <property type="entry name" value="Ig"/>
    <property type="match status" value="1"/>
</dbReference>
<keyword evidence="2" id="KW-1003">Cell membrane</keyword>
<dbReference type="Pfam" id="PF16061">
    <property type="entry name" value="DUF4803"/>
    <property type="match status" value="2"/>
</dbReference>
<feature type="domain" description="Ig-like" evidence="10">
    <location>
        <begin position="692"/>
        <end position="790"/>
    </location>
</feature>
<keyword evidence="6" id="KW-1015">Disulfide bond</keyword>
<evidence type="ECO:0000259" key="10">
    <source>
        <dbReference type="PROSITE" id="PS50835"/>
    </source>
</evidence>
<dbReference type="PANTHER" id="PTHR12231:SF220">
    <property type="entry name" value="LACHESIN"/>
    <property type="match status" value="1"/>
</dbReference>
<feature type="transmembrane region" description="Helical" evidence="9">
    <location>
        <begin position="999"/>
        <end position="1024"/>
    </location>
</feature>
<evidence type="ECO:0000256" key="8">
    <source>
        <dbReference type="ARBA" id="ARBA00023319"/>
    </source>
</evidence>
<protein>
    <recommendedName>
        <fullName evidence="10">Ig-like domain-containing protein</fullName>
    </recommendedName>
</protein>
<evidence type="ECO:0000256" key="6">
    <source>
        <dbReference type="ARBA" id="ARBA00023157"/>
    </source>
</evidence>
<accession>A0A834XKM2</accession>
<dbReference type="OrthoDB" id="10010359at2759"/>
<dbReference type="FunFam" id="2.60.40.10:FF:000005">
    <property type="entry name" value="Neuronal cell adhesion molecule"/>
    <property type="match status" value="1"/>
</dbReference>
<dbReference type="SMART" id="SM00409">
    <property type="entry name" value="IG"/>
    <property type="match status" value="3"/>
</dbReference>
<dbReference type="PANTHER" id="PTHR12231">
    <property type="entry name" value="CTX-RELATED TYPE I TRANSMEMBRANE PROTEIN"/>
    <property type="match status" value="1"/>
</dbReference>
<reference evidence="11 12" key="1">
    <citation type="submission" date="2020-08" db="EMBL/GenBank/DDBJ databases">
        <title>Aphidius gifuensis genome sequencing and assembly.</title>
        <authorList>
            <person name="Du Z."/>
        </authorList>
    </citation>
    <scope>NUCLEOTIDE SEQUENCE [LARGE SCALE GENOMIC DNA]</scope>
    <source>
        <strain evidence="11">YNYX2018</strain>
        <tissue evidence="11">Adults</tissue>
    </source>
</reference>
<keyword evidence="7" id="KW-0325">Glycoprotein</keyword>
<evidence type="ECO:0000313" key="11">
    <source>
        <dbReference type="EMBL" id="KAF7987771.1"/>
    </source>
</evidence>
<keyword evidence="8" id="KW-0393">Immunoglobulin domain</keyword>
<name>A0A834XKM2_APHGI</name>
<dbReference type="GO" id="GO:0098609">
    <property type="term" value="P:cell-cell adhesion"/>
    <property type="evidence" value="ECO:0007669"/>
    <property type="project" value="UniProtKB-ARBA"/>
</dbReference>
<keyword evidence="9" id="KW-0812">Transmembrane</keyword>
<dbReference type="GO" id="GO:0005886">
    <property type="term" value="C:plasma membrane"/>
    <property type="evidence" value="ECO:0007669"/>
    <property type="project" value="UniProtKB-SubCell"/>
</dbReference>
<dbReference type="Pfam" id="PF07686">
    <property type="entry name" value="V-set"/>
    <property type="match status" value="1"/>
</dbReference>
<dbReference type="InterPro" id="IPR013098">
    <property type="entry name" value="Ig_I-set"/>
</dbReference>
<dbReference type="InterPro" id="IPR051170">
    <property type="entry name" value="Neural/epithelial_adhesion"/>
</dbReference>
<sequence length="1031" mass="117285">MKFAINFMLMSLIIEKTMQIRANNYMASIKPQKELDKYGKPFPLALDFSDIGDVSSDAEIEAFLLRAFAAGFFSVPSPLGPIIGIITSVFTEVVIYYRRQERKSSPLVNVKYLAQTIYELQEFFYNESNRIIDEFKRIIYDQTLINKLRNSLNYLNDCHGGMCYLCFVENYCPSDIKNETIKLLTNPTSQYRTELSKLVHNFISTSKSPLNNAEKSMRIFDYMIWKHHVLKQNNVNCNNTQSEQTKIYHMARYIILILTKSYTMVILANLEKYQNCIDRNDYPDARKWLYMTLKVMGDFYGDINSTLSAAQLAIDSSSRDIRPCDPKKHQRGVTYERLVHFIQADLWSGCFNDSQAFNCQSDFDINTVYSNPNDDERNVEYFAVDKGPTPFFIVIPFITKKYGKISDDENLKWSRYIFNCGSRVCYTDQKMMNNTVRKFSLQEVKTSSENFVVTGVRLRLVNKVFYIQIQEGKLNLTGIHVEPGTVRWKKIEVSNRTVTLYKEQRSVSIDDVILPSGYFVTGVKFTMWGHLRLHVFGMNASGKKISILHSILNDRDEIKLKNPDASELAPTEAQHYLQGVAGQSYVNFQASDFEKDASQTTVPYLDLQSVITKPPSPIGGVGIYYKGLDGYGGFIGLKLISLDLTEEIKQLEFSRLSNSIDNVLVNLSKALTNISQVQDEYLLNHLTCQRTPTISYISQEQIKDIGGTVELQCSVQYGQDYPVLWIKANKGGLDQLPLSTRTSLIIRDSRFALRYDTATSTYTLQIKDIQETDAGHYQCQVFVSLNSRISAEVELQVRRPPFISDNSTRSTVVSEGQPVTLECYAGGFPQPKISWRRENNAILPTGGSTYKGNVLKIPSVKKEDRGTYYCVAENGVGRGARRNINVEVEFSPVITAPRPRLGQALQYDMDLECHVEAYPPPAIIWLKDGQQLANNQHQRISHFATADEYTDTTIRIITIEKRQYGDYVCRAENKLGTDETKVELFETIIPVCPPACGQAYYGTGVLPVSSGPLVALILMIAAIFRNFNTRY</sequence>
<dbReference type="SMART" id="SM00408">
    <property type="entry name" value="IGc2"/>
    <property type="match status" value="3"/>
</dbReference>
<evidence type="ECO:0000256" key="7">
    <source>
        <dbReference type="ARBA" id="ARBA00023180"/>
    </source>
</evidence>
<dbReference type="InterPro" id="IPR003599">
    <property type="entry name" value="Ig_sub"/>
</dbReference>
<dbReference type="EMBL" id="JACMRX010000006">
    <property type="protein sequence ID" value="KAF7987771.1"/>
    <property type="molecule type" value="Genomic_DNA"/>
</dbReference>
<feature type="domain" description="Ig-like" evidence="10">
    <location>
        <begin position="892"/>
        <end position="983"/>
    </location>
</feature>
<dbReference type="Pfam" id="PF13927">
    <property type="entry name" value="Ig_3"/>
    <property type="match status" value="1"/>
</dbReference>
<keyword evidence="5 9" id="KW-0472">Membrane</keyword>
<evidence type="ECO:0000256" key="9">
    <source>
        <dbReference type="SAM" id="Phobius"/>
    </source>
</evidence>
<organism evidence="11 12">
    <name type="scientific">Aphidius gifuensis</name>
    <name type="common">Parasitoid wasp</name>
    <dbReference type="NCBI Taxonomy" id="684658"/>
    <lineage>
        <taxon>Eukaryota</taxon>
        <taxon>Metazoa</taxon>
        <taxon>Ecdysozoa</taxon>
        <taxon>Arthropoda</taxon>
        <taxon>Hexapoda</taxon>
        <taxon>Insecta</taxon>
        <taxon>Pterygota</taxon>
        <taxon>Neoptera</taxon>
        <taxon>Endopterygota</taxon>
        <taxon>Hymenoptera</taxon>
        <taxon>Apocrita</taxon>
        <taxon>Ichneumonoidea</taxon>
        <taxon>Braconidae</taxon>
        <taxon>Aphidiinae</taxon>
        <taxon>Aphidius</taxon>
    </lineage>
</organism>
<keyword evidence="4" id="KW-0677">Repeat</keyword>